<evidence type="ECO:0000313" key="1">
    <source>
        <dbReference type="EMBL" id="RJP74731.1"/>
    </source>
</evidence>
<dbReference type="InterPro" id="IPR058292">
    <property type="entry name" value="DUF7986"/>
</dbReference>
<organism evidence="1 2">
    <name type="scientific">Candidatus Abyssobacteria bacterium SURF_17</name>
    <dbReference type="NCBI Taxonomy" id="2093361"/>
    <lineage>
        <taxon>Bacteria</taxon>
        <taxon>Pseudomonadati</taxon>
        <taxon>Candidatus Hydrogenedentota</taxon>
        <taxon>Candidatus Abyssobacteria</taxon>
    </lineage>
</organism>
<dbReference type="SUPFAM" id="SSF103642">
    <property type="entry name" value="Sec-C motif"/>
    <property type="match status" value="1"/>
</dbReference>
<sequence length="242" mass="27514">MTTVGRNDPCPCGSGKKYKKCCMPKETAIDLQAYRANRAEESLRGEILRFATGDRFKDEMVEAFRKYHRDKVDTSLLLNQDPHLNIRFLDWFIHEHVHSSENKHIIELFDDLRGKHLDEDQRKLLDEWKASRLGAFEVESTDDGILTLKDVFGEGSYSFEDKAACDELKPGEIVVARLTSCWGKRQLAGAPIKLDADSKQKFIDSLSAEFETHQKDHPEAGRSKFLSENTHLLIAAASELSS</sequence>
<dbReference type="Pfam" id="PF02810">
    <property type="entry name" value="SEC-C"/>
    <property type="match status" value="1"/>
</dbReference>
<dbReference type="Proteomes" id="UP000285961">
    <property type="component" value="Unassembled WGS sequence"/>
</dbReference>
<dbReference type="Pfam" id="PF25948">
    <property type="entry name" value="DUF7986"/>
    <property type="match status" value="1"/>
</dbReference>
<comment type="caution">
    <text evidence="1">The sequence shown here is derived from an EMBL/GenBank/DDBJ whole genome shotgun (WGS) entry which is preliminary data.</text>
</comment>
<evidence type="ECO:0000313" key="2">
    <source>
        <dbReference type="Proteomes" id="UP000285961"/>
    </source>
</evidence>
<proteinExistence type="predicted"/>
<reference evidence="1 2" key="1">
    <citation type="journal article" date="2017" name="ISME J.">
        <title>Energy and carbon metabolisms in a deep terrestrial subsurface fluid microbial community.</title>
        <authorList>
            <person name="Momper L."/>
            <person name="Jungbluth S.P."/>
            <person name="Lee M.D."/>
            <person name="Amend J.P."/>
        </authorList>
    </citation>
    <scope>NUCLEOTIDE SEQUENCE [LARGE SCALE GENOMIC DNA]</scope>
    <source>
        <strain evidence="1">SURF_17</strain>
    </source>
</reference>
<dbReference type="InterPro" id="IPR004027">
    <property type="entry name" value="SEC_C_motif"/>
</dbReference>
<accession>A0A419F8G3</accession>
<gene>
    <name evidence="1" type="ORF">C4532_01735</name>
</gene>
<dbReference type="AlphaFoldDB" id="A0A419F8G3"/>
<name>A0A419F8G3_9BACT</name>
<protein>
    <submittedName>
        <fullName evidence="1">SEC-C domain-containing protein</fullName>
    </submittedName>
</protein>
<dbReference type="Gene3D" id="3.10.450.50">
    <property type="match status" value="1"/>
</dbReference>
<dbReference type="EMBL" id="QZKI01000011">
    <property type="protein sequence ID" value="RJP74731.1"/>
    <property type="molecule type" value="Genomic_DNA"/>
</dbReference>